<organism evidence="1 2">
    <name type="scientific">Trinickia terrae</name>
    <dbReference type="NCBI Taxonomy" id="2571161"/>
    <lineage>
        <taxon>Bacteria</taxon>
        <taxon>Pseudomonadati</taxon>
        <taxon>Pseudomonadota</taxon>
        <taxon>Betaproteobacteria</taxon>
        <taxon>Burkholderiales</taxon>
        <taxon>Burkholderiaceae</taxon>
        <taxon>Trinickia</taxon>
    </lineage>
</organism>
<comment type="caution">
    <text evidence="1">The sequence shown here is derived from an EMBL/GenBank/DDBJ whole genome shotgun (WGS) entry which is preliminary data.</text>
</comment>
<accession>A0A4U1IF68</accession>
<dbReference type="RefSeq" id="WP_136892092.1">
    <property type="nucleotide sequence ID" value="NZ_SWJE01000001.1"/>
</dbReference>
<evidence type="ECO:0000313" key="2">
    <source>
        <dbReference type="Proteomes" id="UP000305539"/>
    </source>
</evidence>
<gene>
    <name evidence="1" type="ORF">FAZ69_01075</name>
</gene>
<dbReference type="EMBL" id="SWJE01000001">
    <property type="protein sequence ID" value="TKC92311.1"/>
    <property type="molecule type" value="Genomic_DNA"/>
</dbReference>
<reference evidence="1 2" key="1">
    <citation type="submission" date="2019-04" db="EMBL/GenBank/DDBJ databases">
        <title>Trinickia sp. 7GSK02, isolated from subtropical forest soil.</title>
        <authorList>
            <person name="Gao Z.-H."/>
            <person name="Qiu L.-H."/>
        </authorList>
    </citation>
    <scope>NUCLEOTIDE SEQUENCE [LARGE SCALE GENOMIC DNA]</scope>
    <source>
        <strain evidence="1 2">7GSK02</strain>
    </source>
</reference>
<evidence type="ECO:0008006" key="3">
    <source>
        <dbReference type="Google" id="ProtNLM"/>
    </source>
</evidence>
<dbReference type="SUPFAM" id="SSF53850">
    <property type="entry name" value="Periplasmic binding protein-like II"/>
    <property type="match status" value="1"/>
</dbReference>
<dbReference type="Proteomes" id="UP000305539">
    <property type="component" value="Unassembled WGS sequence"/>
</dbReference>
<dbReference type="OrthoDB" id="547680at2"/>
<keyword evidence="2" id="KW-1185">Reference proteome</keyword>
<proteinExistence type="predicted"/>
<evidence type="ECO:0000313" key="1">
    <source>
        <dbReference type="EMBL" id="TKC92311.1"/>
    </source>
</evidence>
<protein>
    <recommendedName>
        <fullName evidence="3">Amino acid ABC transporter substrate-binding protein</fullName>
    </recommendedName>
</protein>
<sequence>MHRRRFLFTALGAAGVATGARSAPIEPFDIVYPRVLAGNDARVSFALAVLDAAMKSVNAPYTIRQSEAIMERGRALAELAGGEAINLHWTSMEARAERGLNVIHIPLHRGLIGYRVFLIRKDRQRDFDRVRSLDDLKSLTAGQGLGWVDTGILRDAGLAVQTSTFDTLFGMTQSGRIDYFPRGVVEAFAELDARRASEPDLAVENRLLLKYRSDFLFYVGRSHTRLAEVLAAGFAAAYRNGSYMNLFNTHPYIQNALARANLAGRTLIQIDNPYLSEADRQIPDQYWMS</sequence>
<name>A0A4U1IF68_9BURK</name>
<dbReference type="AlphaFoldDB" id="A0A4U1IF68"/>